<dbReference type="Proteomes" id="UP001479290">
    <property type="component" value="Unassembled WGS sequence"/>
</dbReference>
<keyword evidence="3" id="KW-1185">Reference proteome</keyword>
<evidence type="ECO:0008006" key="4">
    <source>
        <dbReference type="Google" id="ProtNLM"/>
    </source>
</evidence>
<feature type="compositionally biased region" description="Basic and acidic residues" evidence="1">
    <location>
        <begin position="326"/>
        <end position="339"/>
    </location>
</feature>
<reference evidence="2 3" key="1">
    <citation type="submission" date="2024-05" db="EMBL/GenBank/DDBJ databases">
        <title>A high-quality chromosomal-level genome assembly of Topmouth culter (Culter alburnus).</title>
        <authorList>
            <person name="Zhao H."/>
        </authorList>
    </citation>
    <scope>NUCLEOTIDE SEQUENCE [LARGE SCALE GENOMIC DNA]</scope>
    <source>
        <strain evidence="2">CATC2023</strain>
        <tissue evidence="2">Muscle</tissue>
    </source>
</reference>
<sequence>MLYFCFHIVQRTSRSPHVSQRGLSSAHVSHRGSRSPCVSQRGSRSPRVSQRGLSSPHVSHRGSRSPCVSQRGSRSPCVSQRGSRSPCVSQRGLSSPHVSGWRSRSQGSRSPNVSGRVTRVSPARQSLTPRNPCGSPTSGLSMSLLGGSPTPSPGHRAAQLLRGQSLAPQKIDGAMFITLVTLLEEVKDTLKLHGQMLNTLLKKDSMPVMAIPDGAVFPLANVEDVIAMNEKLSDPEFMSAVVVMVADIGGSSLEDATRRMMKFLMVPELQRQYNVTGRMGKLCFKDLRLFEVFYGALKSNAITQNVNRKDVEMALGKWFTGARDRGGERAARALREKRTSTTQTP</sequence>
<accession>A0AAW2AXA3</accession>
<proteinExistence type="predicted"/>
<evidence type="ECO:0000256" key="1">
    <source>
        <dbReference type="SAM" id="MobiDB-lite"/>
    </source>
</evidence>
<dbReference type="PANTHER" id="PTHR34153">
    <property type="entry name" value="SI:CH211-262H13.3-RELATED-RELATED"/>
    <property type="match status" value="1"/>
</dbReference>
<feature type="compositionally biased region" description="Low complexity" evidence="1">
    <location>
        <begin position="99"/>
        <end position="110"/>
    </location>
</feature>
<dbReference type="PANTHER" id="PTHR34153:SF2">
    <property type="entry name" value="SI:CH211-262H13.3-RELATED"/>
    <property type="match status" value="1"/>
</dbReference>
<dbReference type="EMBL" id="JAWDJR010000003">
    <property type="protein sequence ID" value="KAK9977275.1"/>
    <property type="molecule type" value="Genomic_DNA"/>
</dbReference>
<feature type="compositionally biased region" description="Polar residues" evidence="1">
    <location>
        <begin position="36"/>
        <end position="57"/>
    </location>
</feature>
<protein>
    <recommendedName>
        <fullName evidence="4">DUF4806 domain-containing protein</fullName>
    </recommendedName>
</protein>
<comment type="caution">
    <text evidence="2">The sequence shown here is derived from an EMBL/GenBank/DDBJ whole genome shotgun (WGS) entry which is preliminary data.</text>
</comment>
<feature type="compositionally biased region" description="Low complexity" evidence="1">
    <location>
        <begin position="134"/>
        <end position="149"/>
    </location>
</feature>
<name>A0AAW2AXA3_CULAL</name>
<organism evidence="2 3">
    <name type="scientific">Culter alburnus</name>
    <name type="common">Topmouth culter</name>
    <dbReference type="NCBI Taxonomy" id="194366"/>
    <lineage>
        <taxon>Eukaryota</taxon>
        <taxon>Metazoa</taxon>
        <taxon>Chordata</taxon>
        <taxon>Craniata</taxon>
        <taxon>Vertebrata</taxon>
        <taxon>Euteleostomi</taxon>
        <taxon>Actinopterygii</taxon>
        <taxon>Neopterygii</taxon>
        <taxon>Teleostei</taxon>
        <taxon>Ostariophysi</taxon>
        <taxon>Cypriniformes</taxon>
        <taxon>Xenocyprididae</taxon>
        <taxon>Xenocypridinae</taxon>
        <taxon>Culter</taxon>
    </lineage>
</organism>
<feature type="compositionally biased region" description="Polar residues" evidence="1">
    <location>
        <begin position="66"/>
        <end position="97"/>
    </location>
</feature>
<dbReference type="AlphaFoldDB" id="A0AAW2AXA3"/>
<feature type="compositionally biased region" description="Polar residues" evidence="1">
    <location>
        <begin position="15"/>
        <end position="27"/>
    </location>
</feature>
<feature type="region of interest" description="Disordered" evidence="1">
    <location>
        <begin position="326"/>
        <end position="345"/>
    </location>
</feature>
<gene>
    <name evidence="2" type="ORF">ABG768_019096</name>
</gene>
<evidence type="ECO:0000313" key="2">
    <source>
        <dbReference type="EMBL" id="KAK9977275.1"/>
    </source>
</evidence>
<evidence type="ECO:0000313" key="3">
    <source>
        <dbReference type="Proteomes" id="UP001479290"/>
    </source>
</evidence>
<feature type="region of interest" description="Disordered" evidence="1">
    <location>
        <begin position="15"/>
        <end position="156"/>
    </location>
</feature>